<dbReference type="AlphaFoldDB" id="X1UI66"/>
<feature type="non-terminal residue" evidence="2">
    <location>
        <position position="1"/>
    </location>
</feature>
<name>X1UI66_9ZZZZ</name>
<organism evidence="2">
    <name type="scientific">marine sediment metagenome</name>
    <dbReference type="NCBI Taxonomy" id="412755"/>
    <lineage>
        <taxon>unclassified sequences</taxon>
        <taxon>metagenomes</taxon>
        <taxon>ecological metagenomes</taxon>
    </lineage>
</organism>
<comment type="caution">
    <text evidence="2">The sequence shown here is derived from an EMBL/GenBank/DDBJ whole genome shotgun (WGS) entry which is preliminary data.</text>
</comment>
<dbReference type="PANTHER" id="PTHR30548">
    <property type="entry name" value="2-HYDROXYGLUTARYL-COA DEHYDRATASE, D-COMPONENT-RELATED"/>
    <property type="match status" value="1"/>
</dbReference>
<comment type="similarity">
    <text evidence="1">Belongs to the FldB/FldC dehydratase alpha/beta subunit family.</text>
</comment>
<dbReference type="EMBL" id="BARW01038984">
    <property type="protein sequence ID" value="GAJ17234.1"/>
    <property type="molecule type" value="Genomic_DNA"/>
</dbReference>
<evidence type="ECO:0000256" key="1">
    <source>
        <dbReference type="ARBA" id="ARBA00005806"/>
    </source>
</evidence>
<accession>X1UI66</accession>
<sequence>RVIKGNDLDPPSADIHETKRRLDKIRKKLVELDRLTFHDNVVSGFENHLFLLSSSDFKSDPELFEKELDEFLQKAGTRRPKVEKVRLGYLGVPPIFSDLFDRVESLGGRVVFNEIQRQFSMPYGCEDLTEQYLKYTYPYDMQGRIEDIKRAVEERRL</sequence>
<evidence type="ECO:0000313" key="2">
    <source>
        <dbReference type="EMBL" id="GAJ17234.1"/>
    </source>
</evidence>
<proteinExistence type="inferred from homology"/>
<dbReference type="Pfam" id="PF06050">
    <property type="entry name" value="HGD-D"/>
    <property type="match status" value="1"/>
</dbReference>
<reference evidence="2" key="1">
    <citation type="journal article" date="2014" name="Front. Microbiol.">
        <title>High frequency of phylogenetically diverse reductive dehalogenase-homologous genes in deep subseafloor sedimentary metagenomes.</title>
        <authorList>
            <person name="Kawai M."/>
            <person name="Futagami T."/>
            <person name="Toyoda A."/>
            <person name="Takaki Y."/>
            <person name="Nishi S."/>
            <person name="Hori S."/>
            <person name="Arai W."/>
            <person name="Tsubouchi T."/>
            <person name="Morono Y."/>
            <person name="Uchiyama I."/>
            <person name="Ito T."/>
            <person name="Fujiyama A."/>
            <person name="Inagaki F."/>
            <person name="Takami H."/>
        </authorList>
    </citation>
    <scope>NUCLEOTIDE SEQUENCE</scope>
    <source>
        <strain evidence="2">Expedition CK06-06</strain>
    </source>
</reference>
<gene>
    <name evidence="2" type="ORF">S12H4_59593</name>
</gene>
<protein>
    <submittedName>
        <fullName evidence="2">Uncharacterized protein</fullName>
    </submittedName>
</protein>
<dbReference type="InterPro" id="IPR010327">
    <property type="entry name" value="FldB/FldC_alpha/beta"/>
</dbReference>
<feature type="non-terminal residue" evidence="2">
    <location>
        <position position="157"/>
    </location>
</feature>
<dbReference type="PANTHER" id="PTHR30548:SF3">
    <property type="entry name" value="2-HYDROXYACYL-COA DEHYDRATASE"/>
    <property type="match status" value="1"/>
</dbReference>